<dbReference type="GO" id="GO:0004519">
    <property type="term" value="F:endonuclease activity"/>
    <property type="evidence" value="ECO:0007669"/>
    <property type="project" value="UniProtKB-KW"/>
</dbReference>
<comment type="caution">
    <text evidence="8">The sequence shown here is derived from an EMBL/GenBank/DDBJ whole genome shotgun (WGS) entry which is preliminary data.</text>
</comment>
<reference evidence="8 9" key="1">
    <citation type="submission" date="2019-09" db="EMBL/GenBank/DDBJ databases">
        <title>Bird 10,000 Genomes (B10K) Project - Family phase.</title>
        <authorList>
            <person name="Zhang G."/>
        </authorList>
    </citation>
    <scope>NUCLEOTIDE SEQUENCE [LARGE SCALE GENOMIC DNA]</scope>
    <source>
        <strain evidence="8">B10K-DU-002-03</strain>
        <tissue evidence="8">Muscle</tissue>
    </source>
</reference>
<dbReference type="InterPro" id="IPR012337">
    <property type="entry name" value="RNaseH-like_sf"/>
</dbReference>
<dbReference type="InterPro" id="IPR036397">
    <property type="entry name" value="RNaseH_sf"/>
</dbReference>
<gene>
    <name evidence="8" type="primary">Ervk8_0</name>
    <name evidence="8" type="ORF">SERLUN_R15643</name>
</gene>
<dbReference type="EMBL" id="VXBA01004865">
    <property type="protein sequence ID" value="NXM76128.1"/>
    <property type="molecule type" value="Genomic_DNA"/>
</dbReference>
<proteinExistence type="predicted"/>
<feature type="domain" description="Integrase catalytic" evidence="7">
    <location>
        <begin position="1"/>
        <end position="64"/>
    </location>
</feature>
<dbReference type="PANTHER" id="PTHR41694">
    <property type="entry name" value="ENDOGENOUS RETROVIRUS GROUP K MEMBER POL PROTEIN"/>
    <property type="match status" value="1"/>
</dbReference>
<dbReference type="GO" id="GO:0035613">
    <property type="term" value="F:RNA stem-loop binding"/>
    <property type="evidence" value="ECO:0007669"/>
    <property type="project" value="TreeGrafter"/>
</dbReference>
<evidence type="ECO:0000256" key="1">
    <source>
        <dbReference type="ARBA" id="ARBA00022679"/>
    </source>
</evidence>
<evidence type="ECO:0000259" key="7">
    <source>
        <dbReference type="PROSITE" id="PS50994"/>
    </source>
</evidence>
<dbReference type="Gene3D" id="3.30.420.10">
    <property type="entry name" value="Ribonuclease H-like superfamily/Ribonuclease H"/>
    <property type="match status" value="1"/>
</dbReference>
<protein>
    <submittedName>
        <fullName evidence="8">POK8 protein</fullName>
    </submittedName>
</protein>
<dbReference type="OrthoDB" id="9359997at2759"/>
<accession>A0A7L1DGZ6</accession>
<dbReference type="GO" id="GO:0015074">
    <property type="term" value="P:DNA integration"/>
    <property type="evidence" value="ECO:0007669"/>
    <property type="project" value="InterPro"/>
</dbReference>
<evidence type="ECO:0000256" key="2">
    <source>
        <dbReference type="ARBA" id="ARBA00022695"/>
    </source>
</evidence>
<evidence type="ECO:0000256" key="5">
    <source>
        <dbReference type="ARBA" id="ARBA00022801"/>
    </source>
</evidence>
<evidence type="ECO:0000313" key="9">
    <source>
        <dbReference type="Proteomes" id="UP000553648"/>
    </source>
</evidence>
<evidence type="ECO:0000313" key="8">
    <source>
        <dbReference type="EMBL" id="NXM76128.1"/>
    </source>
</evidence>
<dbReference type="Proteomes" id="UP000553648">
    <property type="component" value="Unassembled WGS sequence"/>
</dbReference>
<dbReference type="PROSITE" id="PS50994">
    <property type="entry name" value="INTEGRASE"/>
    <property type="match status" value="1"/>
</dbReference>
<feature type="non-terminal residue" evidence="8">
    <location>
        <position position="64"/>
    </location>
</feature>
<keyword evidence="6" id="KW-0695">RNA-directed DNA polymerase</keyword>
<dbReference type="InterPro" id="IPR001584">
    <property type="entry name" value="Integrase_cat-core"/>
</dbReference>
<sequence>CDVCQHLLCAFAVLGVPHQMKTDIGPGYVTQCIKNFLQLWGVRPVTSIPHSPTGQAIVEWAHGT</sequence>
<keyword evidence="1" id="KW-0808">Transferase</keyword>
<keyword evidence="2" id="KW-0548">Nucleotidyltransferase</keyword>
<organism evidence="8 9">
    <name type="scientific">Serilophus lunatus</name>
    <name type="common">silver-breasted broadbill</name>
    <dbReference type="NCBI Taxonomy" id="239386"/>
    <lineage>
        <taxon>Eukaryota</taxon>
        <taxon>Metazoa</taxon>
        <taxon>Chordata</taxon>
        <taxon>Craniata</taxon>
        <taxon>Vertebrata</taxon>
        <taxon>Euteleostomi</taxon>
        <taxon>Archelosauria</taxon>
        <taxon>Archosauria</taxon>
        <taxon>Dinosauria</taxon>
        <taxon>Saurischia</taxon>
        <taxon>Theropoda</taxon>
        <taxon>Coelurosauria</taxon>
        <taxon>Aves</taxon>
        <taxon>Neognathae</taxon>
        <taxon>Neoaves</taxon>
        <taxon>Telluraves</taxon>
        <taxon>Australaves</taxon>
        <taxon>Passeriformes</taxon>
        <taxon>Eurylaimidae</taxon>
        <taxon>Serilophus</taxon>
    </lineage>
</organism>
<name>A0A7L1DGZ6_9PASS</name>
<evidence type="ECO:0000256" key="4">
    <source>
        <dbReference type="ARBA" id="ARBA00022759"/>
    </source>
</evidence>
<keyword evidence="5" id="KW-0378">Hydrolase</keyword>
<dbReference type="GO" id="GO:0003964">
    <property type="term" value="F:RNA-directed DNA polymerase activity"/>
    <property type="evidence" value="ECO:0007669"/>
    <property type="project" value="UniProtKB-KW"/>
</dbReference>
<dbReference type="GO" id="GO:0016787">
    <property type="term" value="F:hydrolase activity"/>
    <property type="evidence" value="ECO:0007669"/>
    <property type="project" value="UniProtKB-KW"/>
</dbReference>
<keyword evidence="4" id="KW-0255">Endonuclease</keyword>
<evidence type="ECO:0000256" key="6">
    <source>
        <dbReference type="ARBA" id="ARBA00022918"/>
    </source>
</evidence>
<keyword evidence="9" id="KW-1185">Reference proteome</keyword>
<feature type="non-terminal residue" evidence="8">
    <location>
        <position position="1"/>
    </location>
</feature>
<dbReference type="AlphaFoldDB" id="A0A7L1DGZ6"/>
<dbReference type="SUPFAM" id="SSF53098">
    <property type="entry name" value="Ribonuclease H-like"/>
    <property type="match status" value="1"/>
</dbReference>
<keyword evidence="3" id="KW-0540">Nuclease</keyword>
<dbReference type="PANTHER" id="PTHR41694:SF3">
    <property type="entry name" value="RNA-DIRECTED DNA POLYMERASE-RELATED"/>
    <property type="match status" value="1"/>
</dbReference>
<evidence type="ECO:0000256" key="3">
    <source>
        <dbReference type="ARBA" id="ARBA00022722"/>
    </source>
</evidence>